<gene>
    <name evidence="1" type="ORF">Tco_0772577</name>
</gene>
<reference evidence="1" key="2">
    <citation type="submission" date="2022-01" db="EMBL/GenBank/DDBJ databases">
        <authorList>
            <person name="Yamashiro T."/>
            <person name="Shiraishi A."/>
            <person name="Satake H."/>
            <person name="Nakayama K."/>
        </authorList>
    </citation>
    <scope>NUCLEOTIDE SEQUENCE</scope>
</reference>
<comment type="caution">
    <text evidence="1">The sequence shown here is derived from an EMBL/GenBank/DDBJ whole genome shotgun (WGS) entry which is preliminary data.</text>
</comment>
<dbReference type="EMBL" id="BQNB010011389">
    <property type="protein sequence ID" value="GJS89941.1"/>
    <property type="molecule type" value="Genomic_DNA"/>
</dbReference>
<proteinExistence type="predicted"/>
<dbReference type="Proteomes" id="UP001151760">
    <property type="component" value="Unassembled WGS sequence"/>
</dbReference>
<organism evidence="1 2">
    <name type="scientific">Tanacetum coccineum</name>
    <dbReference type="NCBI Taxonomy" id="301880"/>
    <lineage>
        <taxon>Eukaryota</taxon>
        <taxon>Viridiplantae</taxon>
        <taxon>Streptophyta</taxon>
        <taxon>Embryophyta</taxon>
        <taxon>Tracheophyta</taxon>
        <taxon>Spermatophyta</taxon>
        <taxon>Magnoliopsida</taxon>
        <taxon>eudicotyledons</taxon>
        <taxon>Gunneridae</taxon>
        <taxon>Pentapetalae</taxon>
        <taxon>asterids</taxon>
        <taxon>campanulids</taxon>
        <taxon>Asterales</taxon>
        <taxon>Asteraceae</taxon>
        <taxon>Asteroideae</taxon>
        <taxon>Anthemideae</taxon>
        <taxon>Anthemidinae</taxon>
        <taxon>Tanacetum</taxon>
    </lineage>
</organism>
<keyword evidence="2" id="KW-1185">Reference proteome</keyword>
<reference evidence="1" key="1">
    <citation type="journal article" date="2022" name="Int. J. Mol. Sci.">
        <title>Draft Genome of Tanacetum Coccineum: Genomic Comparison of Closely Related Tanacetum-Family Plants.</title>
        <authorList>
            <person name="Yamashiro T."/>
            <person name="Shiraishi A."/>
            <person name="Nakayama K."/>
            <person name="Satake H."/>
        </authorList>
    </citation>
    <scope>NUCLEOTIDE SEQUENCE</scope>
</reference>
<sequence>MSFSFYLNKALGTDDNPYVFGYWIKSFKRKKGRKAMRKEQAAEDRYWKIPICYDDARELPLQSQRFTIEETRFNSPNIGGRAS</sequence>
<protein>
    <submittedName>
        <fullName evidence="1">Uncharacterized protein</fullName>
    </submittedName>
</protein>
<evidence type="ECO:0000313" key="2">
    <source>
        <dbReference type="Proteomes" id="UP001151760"/>
    </source>
</evidence>
<evidence type="ECO:0000313" key="1">
    <source>
        <dbReference type="EMBL" id="GJS89941.1"/>
    </source>
</evidence>
<accession>A0ABQ4ZKV7</accession>
<name>A0ABQ4ZKV7_9ASTR</name>